<accession>A0A7I7ZQC6</accession>
<dbReference type="InterPro" id="IPR013094">
    <property type="entry name" value="AB_hydrolase_3"/>
</dbReference>
<dbReference type="AlphaFoldDB" id="A0A7I7ZQC6"/>
<organism evidence="2 3">
    <name type="scientific">Mycolicibacterium phocaicum</name>
    <dbReference type="NCBI Taxonomy" id="319706"/>
    <lineage>
        <taxon>Bacteria</taxon>
        <taxon>Bacillati</taxon>
        <taxon>Actinomycetota</taxon>
        <taxon>Actinomycetes</taxon>
        <taxon>Mycobacteriales</taxon>
        <taxon>Mycobacteriaceae</taxon>
        <taxon>Mycolicibacterium</taxon>
    </lineage>
</organism>
<evidence type="ECO:0000313" key="3">
    <source>
        <dbReference type="Proteomes" id="UP000309984"/>
    </source>
</evidence>
<reference evidence="2 3" key="1">
    <citation type="submission" date="2018-01" db="EMBL/GenBank/DDBJ databases">
        <title>Comparative genomics of Mycobacterium mucogenicum and Mycobacterium neoaurum clade members emphasizing tRNA and non-coding RNA.</title>
        <authorList>
            <person name="Behra P.R.K."/>
            <person name="Pettersson B.M.F."/>
            <person name="Das S."/>
            <person name="Dasgupta S."/>
            <person name="Kirsebom L.A."/>
        </authorList>
    </citation>
    <scope>NUCLEOTIDE SEQUENCE [LARGE SCALE GENOMIC DNA]</scope>
    <source>
        <strain evidence="2 3">DSM 45104</strain>
    </source>
</reference>
<dbReference type="InterPro" id="IPR050300">
    <property type="entry name" value="GDXG_lipolytic_enzyme"/>
</dbReference>
<protein>
    <submittedName>
        <fullName evidence="2">Alpha/beta hydrolase</fullName>
    </submittedName>
</protein>
<dbReference type="EMBL" id="POTM01000003">
    <property type="protein sequence ID" value="TLH81015.1"/>
    <property type="molecule type" value="Genomic_DNA"/>
</dbReference>
<dbReference type="GO" id="GO:0016787">
    <property type="term" value="F:hydrolase activity"/>
    <property type="evidence" value="ECO:0007669"/>
    <property type="project" value="UniProtKB-KW"/>
</dbReference>
<evidence type="ECO:0000313" key="2">
    <source>
        <dbReference type="EMBL" id="TLH81015.1"/>
    </source>
</evidence>
<proteinExistence type="predicted"/>
<keyword evidence="1 2" id="KW-0378">Hydrolase</keyword>
<evidence type="ECO:0000256" key="1">
    <source>
        <dbReference type="ARBA" id="ARBA00022801"/>
    </source>
</evidence>
<dbReference type="Proteomes" id="UP000309984">
    <property type="component" value="Unassembled WGS sequence"/>
</dbReference>
<dbReference type="PANTHER" id="PTHR48081:SF8">
    <property type="entry name" value="ALPHA_BETA HYDROLASE FOLD-3 DOMAIN-CONTAINING PROTEIN-RELATED"/>
    <property type="match status" value="1"/>
</dbReference>
<dbReference type="Pfam" id="PF07859">
    <property type="entry name" value="Abhydrolase_3"/>
    <property type="match status" value="1"/>
</dbReference>
<dbReference type="Gene3D" id="3.40.50.1820">
    <property type="entry name" value="alpha/beta hydrolase"/>
    <property type="match status" value="1"/>
</dbReference>
<dbReference type="SUPFAM" id="SSF53474">
    <property type="entry name" value="alpha/beta-Hydrolases"/>
    <property type="match status" value="1"/>
</dbReference>
<dbReference type="PANTHER" id="PTHR48081">
    <property type="entry name" value="AB HYDROLASE SUPERFAMILY PROTEIN C4A8.06C"/>
    <property type="match status" value="1"/>
</dbReference>
<sequence length="331" mass="35452">MRSFAQGNEFPVCERAETAQVGNVGRMSGLSQTVDFHPELARAARFMPRSAVNPLNLRLVRKLTLLQERRVPEGVEVLTLPSGVGIRLHRPSTGTGRGGALLWIHGGGYLIGSPAQDDKLCRRFADELGITVAAVKYRLAPDNPYPAGLEDCYTALRWLVELPAVDPARVAIGGASAGGGLAAALAQLTYDRGEIPLAAQLLVYPMIDDRSGSRPGLDHPGQRLWSQKSNRFGWRAYLGGADPAVAVPARRADLSGLPPAWVGVGTFDVFHDEDVEYAERLRAAGVPCELEVVPGAYHGFDGVAAKTQVARAFFASQVAFLRPLLNPAVVG</sequence>
<keyword evidence="3" id="KW-1185">Reference proteome</keyword>
<dbReference type="InterPro" id="IPR029058">
    <property type="entry name" value="AB_hydrolase_fold"/>
</dbReference>
<gene>
    <name evidence="2" type="ORF">C1S79_01005</name>
</gene>
<comment type="caution">
    <text evidence="2">The sequence shown here is derived from an EMBL/GenBank/DDBJ whole genome shotgun (WGS) entry which is preliminary data.</text>
</comment>
<name>A0A7I7ZQC6_9MYCO</name>